<comment type="caution">
    <text evidence="5">The sequence shown here is derived from an EMBL/GenBank/DDBJ whole genome shotgun (WGS) entry which is preliminary data.</text>
</comment>
<dbReference type="InterPro" id="IPR001478">
    <property type="entry name" value="PDZ"/>
</dbReference>
<evidence type="ECO:0000259" key="4">
    <source>
        <dbReference type="PROSITE" id="PS50106"/>
    </source>
</evidence>
<evidence type="ECO:0000313" key="6">
    <source>
        <dbReference type="Proteomes" id="UP000547674"/>
    </source>
</evidence>
<name>A0A7Y2H1R3_UNCEI</name>
<dbReference type="PANTHER" id="PTHR22939">
    <property type="entry name" value="SERINE PROTEASE FAMILY S1C HTRA-RELATED"/>
    <property type="match status" value="1"/>
</dbReference>
<evidence type="ECO:0000256" key="3">
    <source>
        <dbReference type="ARBA" id="ARBA00022801"/>
    </source>
</evidence>
<evidence type="ECO:0000313" key="5">
    <source>
        <dbReference type="EMBL" id="NNF06304.1"/>
    </source>
</evidence>
<dbReference type="PROSITE" id="PS50106">
    <property type="entry name" value="PDZ"/>
    <property type="match status" value="1"/>
</dbReference>
<sequence length="371" mass="38553">MSASPVLAQGTGDSSEFSLTASEQVASLADLGRASLVRVIRGEEVPGQATPNRRVGTGVSMGDGLFLTCAGVVGPARDVLIVSADGDTLVAHVKGHDRRSNLAVLEAPGFAMPALPIDQGALILPGEMVVAVGLGSPDTPTATFGTVILSKGIGLGYSEIEMIQTTSPVFRGYTGGVLLNRRGQLLGILSGVVALQEDQVFIPEGTDLVAGILHRGHMTTITPSATTVAIPARQAMQMAEDIAEHGFVPRGYFGLQVEMTRSGGLSDSGPSRGILVHQVVDGGPASRAGLLPGDFILEFGGVRVHNPEDLSFLVSSRVPGSSVLVRFIRRGSRGATTVVLEQAPPVDWEPDWDAALAGQETVNPSEPTKVR</sequence>
<comment type="similarity">
    <text evidence="1">Belongs to the peptidase S1C family.</text>
</comment>
<dbReference type="EMBL" id="JABDJR010000227">
    <property type="protein sequence ID" value="NNF06304.1"/>
    <property type="molecule type" value="Genomic_DNA"/>
</dbReference>
<dbReference type="InterPro" id="IPR036034">
    <property type="entry name" value="PDZ_sf"/>
</dbReference>
<dbReference type="InterPro" id="IPR043504">
    <property type="entry name" value="Peptidase_S1_PA_chymotrypsin"/>
</dbReference>
<dbReference type="AlphaFoldDB" id="A0A7Y2H1R3"/>
<reference evidence="5 6" key="1">
    <citation type="submission" date="2020-03" db="EMBL/GenBank/DDBJ databases">
        <title>Metabolic flexibility allows generalist bacteria to become dominant in a frequently disturbed ecosystem.</title>
        <authorList>
            <person name="Chen Y.-J."/>
            <person name="Leung P.M."/>
            <person name="Bay S.K."/>
            <person name="Hugenholtz P."/>
            <person name="Kessler A.J."/>
            <person name="Shelley G."/>
            <person name="Waite D.W."/>
            <person name="Cook P.L."/>
            <person name="Greening C."/>
        </authorList>
    </citation>
    <scope>NUCLEOTIDE SEQUENCE [LARGE SCALE GENOMIC DNA]</scope>
    <source>
        <strain evidence="5">SS_bin_28</strain>
    </source>
</reference>
<dbReference type="Pfam" id="PF13365">
    <property type="entry name" value="Trypsin_2"/>
    <property type="match status" value="1"/>
</dbReference>
<dbReference type="PRINTS" id="PR00834">
    <property type="entry name" value="PROTEASES2C"/>
</dbReference>
<dbReference type="GO" id="GO:0006515">
    <property type="term" value="P:protein quality control for misfolded or incompletely synthesized proteins"/>
    <property type="evidence" value="ECO:0007669"/>
    <property type="project" value="TreeGrafter"/>
</dbReference>
<dbReference type="SUPFAM" id="SSF50494">
    <property type="entry name" value="Trypsin-like serine proteases"/>
    <property type="match status" value="1"/>
</dbReference>
<dbReference type="Gene3D" id="2.30.42.10">
    <property type="match status" value="1"/>
</dbReference>
<dbReference type="InterPro" id="IPR001940">
    <property type="entry name" value="Peptidase_S1C"/>
</dbReference>
<dbReference type="SUPFAM" id="SSF50156">
    <property type="entry name" value="PDZ domain-like"/>
    <property type="match status" value="1"/>
</dbReference>
<organism evidence="5 6">
    <name type="scientific">Eiseniibacteriota bacterium</name>
    <dbReference type="NCBI Taxonomy" id="2212470"/>
    <lineage>
        <taxon>Bacteria</taxon>
        <taxon>Candidatus Eiseniibacteriota</taxon>
    </lineage>
</organism>
<proteinExistence type="inferred from homology"/>
<evidence type="ECO:0000256" key="2">
    <source>
        <dbReference type="ARBA" id="ARBA00022670"/>
    </source>
</evidence>
<protein>
    <submittedName>
        <fullName evidence="5">PDZ domain-containing protein</fullName>
    </submittedName>
</protein>
<evidence type="ECO:0000256" key="1">
    <source>
        <dbReference type="ARBA" id="ARBA00010541"/>
    </source>
</evidence>
<dbReference type="SMART" id="SM00228">
    <property type="entry name" value="PDZ"/>
    <property type="match status" value="1"/>
</dbReference>
<dbReference type="Proteomes" id="UP000547674">
    <property type="component" value="Unassembled WGS sequence"/>
</dbReference>
<dbReference type="PANTHER" id="PTHR22939:SF129">
    <property type="entry name" value="SERINE PROTEASE HTRA2, MITOCHONDRIAL"/>
    <property type="match status" value="1"/>
</dbReference>
<dbReference type="GO" id="GO:0042597">
    <property type="term" value="C:periplasmic space"/>
    <property type="evidence" value="ECO:0007669"/>
    <property type="project" value="TreeGrafter"/>
</dbReference>
<accession>A0A7Y2H1R3</accession>
<keyword evidence="2" id="KW-0645">Protease</keyword>
<dbReference type="Gene3D" id="2.40.10.10">
    <property type="entry name" value="Trypsin-like serine proteases"/>
    <property type="match status" value="2"/>
</dbReference>
<feature type="domain" description="PDZ" evidence="4">
    <location>
        <begin position="250"/>
        <end position="306"/>
    </location>
</feature>
<dbReference type="Pfam" id="PF13180">
    <property type="entry name" value="PDZ_2"/>
    <property type="match status" value="1"/>
</dbReference>
<dbReference type="InterPro" id="IPR009003">
    <property type="entry name" value="Peptidase_S1_PA"/>
</dbReference>
<keyword evidence="3" id="KW-0378">Hydrolase</keyword>
<dbReference type="GO" id="GO:0004252">
    <property type="term" value="F:serine-type endopeptidase activity"/>
    <property type="evidence" value="ECO:0007669"/>
    <property type="project" value="InterPro"/>
</dbReference>
<gene>
    <name evidence="5" type="ORF">HKN21_06060</name>
</gene>